<dbReference type="CDD" id="cd13585">
    <property type="entry name" value="PBP2_TMBP_like"/>
    <property type="match status" value="1"/>
</dbReference>
<reference evidence="1 2" key="1">
    <citation type="submission" date="2019-06" db="EMBL/GenBank/DDBJ databases">
        <title>Genome sequence of Litorilinea aerophila BAA-2444.</title>
        <authorList>
            <person name="Maclea K.S."/>
            <person name="Maurais E.G."/>
            <person name="Iannazzi L.C."/>
        </authorList>
    </citation>
    <scope>NUCLEOTIDE SEQUENCE [LARGE SCALE GENOMIC DNA]</scope>
    <source>
        <strain evidence="1 2">ATCC BAA-2444</strain>
    </source>
</reference>
<gene>
    <name evidence="1" type="ORF">FKZ61_02715</name>
</gene>
<keyword evidence="2" id="KW-1185">Reference proteome</keyword>
<protein>
    <submittedName>
        <fullName evidence="1">Extracellular solute-binding protein</fullName>
    </submittedName>
</protein>
<name>A0A540VKQ6_9CHLR</name>
<evidence type="ECO:0000313" key="1">
    <source>
        <dbReference type="EMBL" id="TQE97349.1"/>
    </source>
</evidence>
<dbReference type="AlphaFoldDB" id="A0A540VKQ6"/>
<dbReference type="Gene3D" id="3.40.190.10">
    <property type="entry name" value="Periplasmic binding protein-like II"/>
    <property type="match status" value="1"/>
</dbReference>
<sequence>MPRGGAGCRGGLFWVSTRLPFTTSEDEAMNTRKLSRRTFLQMTGLAVAGSALVACSPAPGAGSQTGAQAGAAQEVVEISFMGWGNPGEDQGVRNAIAKFEEETPGIKVKWLHTPENYQEKFLANVAAGTPPDTAFIGSGDFRTYARDGLLLDITDKLEADPLLGAEDYFIQPQERDRCTYQGRWYGIGSCWVAPHLYVNVDIFEAEGIEPPSNDPDEAWTWDYFLEVARQLTVDANGNHPGDSGFDVENVERWGVHWPTWWIPLHAAITSNKGDWIDPDTQLLILDQPPAIEAIQAIADLMLVHQVMPQSTVMESLGMSNTQMLDTGKLAMAVDGSWALDWMKEIESTLGTGVLPMMVEPATNMQAHLHSALAATKHPEEAWQWVRFLSTPFYQTQFCRTGLWLPSQTALLTEEGLKTWITEGVHPPEYEKIATEYLPRFGHVLYMPPGYPKVDAIITPALDAVWVGDMTAEEALTQAVPDANAILSEELSRS</sequence>
<dbReference type="PANTHER" id="PTHR43649">
    <property type="entry name" value="ARABINOSE-BINDING PROTEIN-RELATED"/>
    <property type="match status" value="1"/>
</dbReference>
<dbReference type="InterPro" id="IPR050490">
    <property type="entry name" value="Bact_solute-bd_prot1"/>
</dbReference>
<dbReference type="SUPFAM" id="SSF53850">
    <property type="entry name" value="Periplasmic binding protein-like II"/>
    <property type="match status" value="1"/>
</dbReference>
<accession>A0A540VKQ6</accession>
<dbReference type="InParanoid" id="A0A540VKQ6"/>
<dbReference type="EMBL" id="VIGC01000003">
    <property type="protein sequence ID" value="TQE97349.1"/>
    <property type="molecule type" value="Genomic_DNA"/>
</dbReference>
<dbReference type="PANTHER" id="PTHR43649:SF12">
    <property type="entry name" value="DIACETYLCHITOBIOSE BINDING PROTEIN DASA"/>
    <property type="match status" value="1"/>
</dbReference>
<dbReference type="OrthoDB" id="9782846at2"/>
<comment type="caution">
    <text evidence="1">The sequence shown here is derived from an EMBL/GenBank/DDBJ whole genome shotgun (WGS) entry which is preliminary data.</text>
</comment>
<proteinExistence type="predicted"/>
<dbReference type="InterPro" id="IPR006059">
    <property type="entry name" value="SBP"/>
</dbReference>
<dbReference type="InterPro" id="IPR006311">
    <property type="entry name" value="TAT_signal"/>
</dbReference>
<dbReference type="FunCoup" id="A0A540VKQ6">
    <property type="interactions" value="96"/>
</dbReference>
<organism evidence="1 2">
    <name type="scientific">Litorilinea aerophila</name>
    <dbReference type="NCBI Taxonomy" id="1204385"/>
    <lineage>
        <taxon>Bacteria</taxon>
        <taxon>Bacillati</taxon>
        <taxon>Chloroflexota</taxon>
        <taxon>Caldilineae</taxon>
        <taxon>Caldilineales</taxon>
        <taxon>Caldilineaceae</taxon>
        <taxon>Litorilinea</taxon>
    </lineage>
</organism>
<dbReference type="PROSITE" id="PS51318">
    <property type="entry name" value="TAT"/>
    <property type="match status" value="1"/>
</dbReference>
<evidence type="ECO:0000313" key="2">
    <source>
        <dbReference type="Proteomes" id="UP000317371"/>
    </source>
</evidence>
<dbReference type="Proteomes" id="UP000317371">
    <property type="component" value="Unassembled WGS sequence"/>
</dbReference>
<dbReference type="Pfam" id="PF01547">
    <property type="entry name" value="SBP_bac_1"/>
    <property type="match status" value="1"/>
</dbReference>